<accession>A0A1G7P8L4</accession>
<dbReference type="AlphaFoldDB" id="A0A1G7P8L4"/>
<name>A0A1G7P8L4_9SPHI</name>
<dbReference type="EMBL" id="FNAI01000036">
    <property type="protein sequence ID" value="SDF81939.1"/>
    <property type="molecule type" value="Genomic_DNA"/>
</dbReference>
<gene>
    <name evidence="1" type="ORF">SAMN05216464_1363</name>
</gene>
<dbReference type="STRING" id="1391627.SAMN05216464_1363"/>
<evidence type="ECO:0000313" key="2">
    <source>
        <dbReference type="Proteomes" id="UP000199072"/>
    </source>
</evidence>
<sequence>MDINQTIREYSSQPLTHQLMMSFLKDYKRPNDKIKALKADGIIETVKKGLYIAGPNIKASKPESGLLANHIYGPSYVSLETALSYYGLIPERVYEISSMTTKASKEFNTPAGIFTYTHLALPYYAFGLNMIKLSNEQRGIIASPEKALCDKIVSTSGILLRSTTQVAAYLLDDLRMDESSLKSLDVEKMMSWLPDAPKRDSLNMLIKMIRSL</sequence>
<proteinExistence type="predicted"/>
<reference evidence="1 2" key="1">
    <citation type="submission" date="2016-10" db="EMBL/GenBank/DDBJ databases">
        <authorList>
            <person name="de Groot N.N."/>
        </authorList>
    </citation>
    <scope>NUCLEOTIDE SEQUENCE [LARGE SCALE GENOMIC DNA]</scope>
    <source>
        <strain evidence="1 2">47C3B</strain>
    </source>
</reference>
<dbReference type="Proteomes" id="UP000199072">
    <property type="component" value="Unassembled WGS sequence"/>
</dbReference>
<keyword evidence="2" id="KW-1185">Reference proteome</keyword>
<organism evidence="1 2">
    <name type="scientific">Mucilaginibacter pineti</name>
    <dbReference type="NCBI Taxonomy" id="1391627"/>
    <lineage>
        <taxon>Bacteria</taxon>
        <taxon>Pseudomonadati</taxon>
        <taxon>Bacteroidota</taxon>
        <taxon>Sphingobacteriia</taxon>
        <taxon>Sphingobacteriales</taxon>
        <taxon>Sphingobacteriaceae</taxon>
        <taxon>Mucilaginibacter</taxon>
    </lineage>
</organism>
<dbReference type="OrthoDB" id="9798269at2"/>
<dbReference type="RefSeq" id="WP_091157881.1">
    <property type="nucleotide sequence ID" value="NZ_FNAI01000036.1"/>
</dbReference>
<evidence type="ECO:0000313" key="1">
    <source>
        <dbReference type="EMBL" id="SDF81939.1"/>
    </source>
</evidence>
<protein>
    <submittedName>
        <fullName evidence="1">Transcriptional regulator, AbiEi antitoxin, Type IV TA system</fullName>
    </submittedName>
</protein>